<evidence type="ECO:0000313" key="2">
    <source>
        <dbReference type="Proteomes" id="UP000053660"/>
    </source>
</evidence>
<gene>
    <name evidence="1" type="ORF">OESDEN_22500</name>
</gene>
<accession>A0A0B1S3S5</accession>
<evidence type="ECO:0000313" key="1">
    <source>
        <dbReference type="EMBL" id="KHJ77880.1"/>
    </source>
</evidence>
<dbReference type="EMBL" id="KN610326">
    <property type="protein sequence ID" value="KHJ77880.1"/>
    <property type="molecule type" value="Genomic_DNA"/>
</dbReference>
<feature type="non-terminal residue" evidence="1">
    <location>
        <position position="41"/>
    </location>
</feature>
<sequence>MIELWSESLVRWFLRLDFSTASRRMSAMTLTRNDFSSYLGE</sequence>
<dbReference type="Proteomes" id="UP000053660">
    <property type="component" value="Unassembled WGS sequence"/>
</dbReference>
<organism evidence="1 2">
    <name type="scientific">Oesophagostomum dentatum</name>
    <name type="common">Nodular worm</name>
    <dbReference type="NCBI Taxonomy" id="61180"/>
    <lineage>
        <taxon>Eukaryota</taxon>
        <taxon>Metazoa</taxon>
        <taxon>Ecdysozoa</taxon>
        <taxon>Nematoda</taxon>
        <taxon>Chromadorea</taxon>
        <taxon>Rhabditida</taxon>
        <taxon>Rhabditina</taxon>
        <taxon>Rhabditomorpha</taxon>
        <taxon>Strongyloidea</taxon>
        <taxon>Strongylidae</taxon>
        <taxon>Oesophagostomum</taxon>
    </lineage>
</organism>
<proteinExistence type="predicted"/>
<dbReference type="AlphaFoldDB" id="A0A0B1S3S5"/>
<protein>
    <submittedName>
        <fullName evidence="1">Uncharacterized protein</fullName>
    </submittedName>
</protein>
<keyword evidence="2" id="KW-1185">Reference proteome</keyword>
<reference evidence="1 2" key="1">
    <citation type="submission" date="2014-03" db="EMBL/GenBank/DDBJ databases">
        <title>Draft genome of the hookworm Oesophagostomum dentatum.</title>
        <authorList>
            <person name="Mitreva M."/>
        </authorList>
    </citation>
    <scope>NUCLEOTIDE SEQUENCE [LARGE SCALE GENOMIC DNA]</scope>
    <source>
        <strain evidence="1 2">OD-Hann</strain>
    </source>
</reference>
<name>A0A0B1S3S5_OESDE</name>